<gene>
    <name evidence="6" type="ORF">AWB78_05951</name>
</gene>
<name>A0A158E0Q6_9BURK</name>
<dbReference type="InterPro" id="IPR001732">
    <property type="entry name" value="UDP-Glc/GDP-Man_DH_N"/>
</dbReference>
<keyword evidence="3" id="KW-0520">NAD</keyword>
<keyword evidence="7" id="KW-1185">Reference proteome</keyword>
<dbReference type="SUPFAM" id="SSF52413">
    <property type="entry name" value="UDP-glucose/GDP-mannose dehydrogenase C-terminal domain"/>
    <property type="match status" value="1"/>
</dbReference>
<dbReference type="InterPro" id="IPR017476">
    <property type="entry name" value="UDP-Glc/GDP-Man"/>
</dbReference>
<sequence>MHRPFIAIVGLGYVGAPLALAFSKHYEVVGFDINRQRIDELRSGYDRTLESTPEEIKTLVAERRISFTSHPEDISEADIFVITVPTPVSDAQVPDMSCVMDASRTVGKVMKKGAIVVYESTVYPGASEDECVPVLVEASRLNYPGDFAIGYSPERINPGDQIHTLTNTTKIVSGDRPEVLDILANLYGKITTVHRAPTIKVAESAKVLENVQRDVNIALMNEVYQIFSRCGVNTHAVLEAAGTKWNFLKFTPGLVGGHCISVDPYYLSHKAMREGFPAKLILTARQTNDSMPAFVVDQLVRKLASTIGLSSSTVVTVLGVTFKENVPDVRNSKVTEIVNELSKFGTKVQVVDPLAHADEVVHELGLELTSISVAQANPADAVILAVPHDEFLENGGWDLISRLAKPGKALVMDFKGTLDTREAPSELMVIS</sequence>
<dbReference type="InterPro" id="IPR036220">
    <property type="entry name" value="UDP-Glc/GDP-Man_DH_C_sf"/>
</dbReference>
<evidence type="ECO:0000256" key="4">
    <source>
        <dbReference type="PIRNR" id="PIRNR000124"/>
    </source>
</evidence>
<comment type="similarity">
    <text evidence="1 4">Belongs to the UDP-glucose/GDP-mannose dehydrogenase family.</text>
</comment>
<organism evidence="6 7">
    <name type="scientific">Caballeronia calidae</name>
    <dbReference type="NCBI Taxonomy" id="1777139"/>
    <lineage>
        <taxon>Bacteria</taxon>
        <taxon>Pseudomonadati</taxon>
        <taxon>Pseudomonadota</taxon>
        <taxon>Betaproteobacteria</taxon>
        <taxon>Burkholderiales</taxon>
        <taxon>Burkholderiaceae</taxon>
        <taxon>Caballeronia</taxon>
    </lineage>
</organism>
<dbReference type="InterPro" id="IPR036291">
    <property type="entry name" value="NAD(P)-bd_dom_sf"/>
</dbReference>
<dbReference type="GO" id="GO:0051287">
    <property type="term" value="F:NAD binding"/>
    <property type="evidence" value="ECO:0007669"/>
    <property type="project" value="InterPro"/>
</dbReference>
<comment type="caution">
    <text evidence="6">The sequence shown here is derived from an EMBL/GenBank/DDBJ whole genome shotgun (WGS) entry which is preliminary data.</text>
</comment>
<evidence type="ECO:0000256" key="3">
    <source>
        <dbReference type="ARBA" id="ARBA00023027"/>
    </source>
</evidence>
<evidence type="ECO:0000256" key="1">
    <source>
        <dbReference type="ARBA" id="ARBA00006601"/>
    </source>
</evidence>
<reference evidence="6" key="1">
    <citation type="submission" date="2016-01" db="EMBL/GenBank/DDBJ databases">
        <authorList>
            <person name="Peeters C."/>
        </authorList>
    </citation>
    <scope>NUCLEOTIDE SEQUENCE</scope>
    <source>
        <strain evidence="6">LMG 29321</strain>
    </source>
</reference>
<dbReference type="Pfam" id="PF00984">
    <property type="entry name" value="UDPG_MGDP_dh"/>
    <property type="match status" value="1"/>
</dbReference>
<dbReference type="PANTHER" id="PTHR43491">
    <property type="entry name" value="UDP-N-ACETYL-D-MANNOSAMINE DEHYDROGENASE"/>
    <property type="match status" value="1"/>
</dbReference>
<evidence type="ECO:0000259" key="5">
    <source>
        <dbReference type="SMART" id="SM00984"/>
    </source>
</evidence>
<dbReference type="SUPFAM" id="SSF48179">
    <property type="entry name" value="6-phosphogluconate dehydrogenase C-terminal domain-like"/>
    <property type="match status" value="1"/>
</dbReference>
<protein>
    <submittedName>
        <fullName evidence="6">UDP-glucose 6-dehydrogenase</fullName>
    </submittedName>
</protein>
<dbReference type="InterPro" id="IPR014026">
    <property type="entry name" value="UDP-Glc/GDP-Man_DH_dimer"/>
</dbReference>
<dbReference type="InterPro" id="IPR008927">
    <property type="entry name" value="6-PGluconate_DH-like_C_sf"/>
</dbReference>
<dbReference type="InterPro" id="IPR014027">
    <property type="entry name" value="UDP-Glc/GDP-Man_DH_C"/>
</dbReference>
<dbReference type="Gene3D" id="3.40.50.720">
    <property type="entry name" value="NAD(P)-binding Rossmann-like Domain"/>
    <property type="match status" value="2"/>
</dbReference>
<dbReference type="GO" id="GO:0000271">
    <property type="term" value="P:polysaccharide biosynthetic process"/>
    <property type="evidence" value="ECO:0007669"/>
    <property type="project" value="InterPro"/>
</dbReference>
<dbReference type="PANTHER" id="PTHR43491:SF2">
    <property type="entry name" value="UDP-N-ACETYL-D-MANNOSAMINE DEHYDROGENASE"/>
    <property type="match status" value="1"/>
</dbReference>
<dbReference type="AlphaFoldDB" id="A0A158E0Q6"/>
<evidence type="ECO:0000256" key="2">
    <source>
        <dbReference type="ARBA" id="ARBA00023002"/>
    </source>
</evidence>
<dbReference type="SUPFAM" id="SSF51735">
    <property type="entry name" value="NAD(P)-binding Rossmann-fold domains"/>
    <property type="match status" value="1"/>
</dbReference>
<proteinExistence type="inferred from homology"/>
<dbReference type="PIRSF" id="PIRSF000124">
    <property type="entry name" value="UDPglc_GDPman_dh"/>
    <property type="match status" value="1"/>
</dbReference>
<dbReference type="GO" id="GO:0016628">
    <property type="term" value="F:oxidoreductase activity, acting on the CH-CH group of donors, NAD or NADP as acceptor"/>
    <property type="evidence" value="ECO:0007669"/>
    <property type="project" value="InterPro"/>
</dbReference>
<dbReference type="NCBIfam" id="TIGR03026">
    <property type="entry name" value="NDP-sugDHase"/>
    <property type="match status" value="1"/>
</dbReference>
<evidence type="ECO:0000313" key="7">
    <source>
        <dbReference type="Proteomes" id="UP000071859"/>
    </source>
</evidence>
<keyword evidence="2" id="KW-0560">Oxidoreductase</keyword>
<feature type="domain" description="UDP-glucose/GDP-mannose dehydrogenase C-terminal" evidence="5">
    <location>
        <begin position="316"/>
        <end position="420"/>
    </location>
</feature>
<dbReference type="Pfam" id="PF03720">
    <property type="entry name" value="UDPG_MGDP_dh_C"/>
    <property type="match status" value="1"/>
</dbReference>
<dbReference type="EMBL" id="FCOX02000042">
    <property type="protein sequence ID" value="SAL00471.1"/>
    <property type="molecule type" value="Genomic_DNA"/>
</dbReference>
<accession>A0A158E0Q6</accession>
<dbReference type="GO" id="GO:0016616">
    <property type="term" value="F:oxidoreductase activity, acting on the CH-OH group of donors, NAD or NADP as acceptor"/>
    <property type="evidence" value="ECO:0007669"/>
    <property type="project" value="InterPro"/>
</dbReference>
<dbReference type="InterPro" id="IPR028359">
    <property type="entry name" value="UDP_ManNAc/GlcNAc_DH"/>
</dbReference>
<dbReference type="SMART" id="SM00984">
    <property type="entry name" value="UDPG_MGDP_dh_C"/>
    <property type="match status" value="1"/>
</dbReference>
<dbReference type="OrthoDB" id="9803238at2"/>
<evidence type="ECO:0000313" key="6">
    <source>
        <dbReference type="EMBL" id="SAL00471.1"/>
    </source>
</evidence>
<dbReference type="PIRSF" id="PIRSF500136">
    <property type="entry name" value="UDP_ManNAc_DH"/>
    <property type="match status" value="1"/>
</dbReference>
<dbReference type="Proteomes" id="UP000071859">
    <property type="component" value="Unassembled WGS sequence"/>
</dbReference>
<dbReference type="Pfam" id="PF03721">
    <property type="entry name" value="UDPG_MGDP_dh_N"/>
    <property type="match status" value="1"/>
</dbReference>